<gene>
    <name evidence="1" type="ORF">ACFQ0V_03700</name>
</gene>
<protein>
    <submittedName>
        <fullName evidence="1">Uncharacterized protein</fullName>
    </submittedName>
</protein>
<reference evidence="2" key="1">
    <citation type="journal article" date="2019" name="Int. J. Syst. Evol. Microbiol.">
        <title>The Global Catalogue of Microorganisms (GCM) 10K type strain sequencing project: providing services to taxonomists for standard genome sequencing and annotation.</title>
        <authorList>
            <consortium name="The Broad Institute Genomics Platform"/>
            <consortium name="The Broad Institute Genome Sequencing Center for Infectious Disease"/>
            <person name="Wu L."/>
            <person name="Ma J."/>
        </authorList>
    </citation>
    <scope>NUCLEOTIDE SEQUENCE [LARGE SCALE GENOMIC DNA]</scope>
    <source>
        <strain evidence="2">CCUG 63563</strain>
    </source>
</reference>
<comment type="caution">
    <text evidence="1">The sequence shown here is derived from an EMBL/GenBank/DDBJ whole genome shotgun (WGS) entry which is preliminary data.</text>
</comment>
<dbReference type="Proteomes" id="UP001596976">
    <property type="component" value="Unassembled WGS sequence"/>
</dbReference>
<sequence length="673" mass="70604">MKNSKGATVEVEAVDLSAGEKTVEFTFVKPVKAEELTGVWTVDGITYDLTLANNLEAFEEAATQLDTYKALTDLGIENLDADNAAAYFADKEAFLEKLAKEDKALTKEAVQAFVDKVNADSISAEEEAAIVKAVIDAEGNNVKLKAALANKAFTKVNNDWIENVAGTPVIDGYAKELAEGSLDAKTSTIEDVQTIINKVNEAVIAAEIEAVKPTESVDKAKLAKLKTLIETYAPVDEDGEYVTDDNKTALEDIEIQSAVADVLAATTASKFKSTVEALAPLANAKTAGTIDLKEYVDANGKAYIEKIKKLNADGSEVEVDGVEGKVNTAAEVQTVIEAVNKEIADAAAVKEFTDLEAALKNTTTAADKAKVVDALKALGLKQVSSNKANVEAYVSEGVVSAITTASQTVTADSSGGESKPNPEKAKTAKVTIQGEIDEANIEVIKAADKDGIIAALNVLELKNVVAANAQAYATAEAKSFVTNATTAQNFVDNVNKAVNIEAAVKAINEAKTATEVKTALDTLANEGKVEGYLNVTSADRIFIAEQVLDARDEIEAAGDAKAKEFADETAVGEAVTAATTARTNAIKYVNSLKIDDTLTEIADGLLLVGHEALTGTAGTTEDGESITGGSPTANDTNIADAFITSLGFDEDGVIKPQFRSIAEIRTAITNAVK</sequence>
<evidence type="ECO:0000313" key="1">
    <source>
        <dbReference type="EMBL" id="MFD0942870.1"/>
    </source>
</evidence>
<organism evidence="1 2">
    <name type="scientific">Savagea faecisuis</name>
    <dbReference type="NCBI Taxonomy" id="1274803"/>
    <lineage>
        <taxon>Bacteria</taxon>
        <taxon>Bacillati</taxon>
        <taxon>Bacillota</taxon>
        <taxon>Bacilli</taxon>
        <taxon>Bacillales</taxon>
        <taxon>Caryophanaceae</taxon>
        <taxon>Savagea</taxon>
    </lineage>
</organism>
<accession>A0ABW3GY58</accession>
<name>A0ABW3GY58_9BACL</name>
<dbReference type="RefSeq" id="WP_381009836.1">
    <property type="nucleotide sequence ID" value="NZ_JBHTJF010000016.1"/>
</dbReference>
<proteinExistence type="predicted"/>
<keyword evidence="2" id="KW-1185">Reference proteome</keyword>
<evidence type="ECO:0000313" key="2">
    <source>
        <dbReference type="Proteomes" id="UP001596976"/>
    </source>
</evidence>
<dbReference type="EMBL" id="JBHTJF010000016">
    <property type="protein sequence ID" value="MFD0942870.1"/>
    <property type="molecule type" value="Genomic_DNA"/>
</dbReference>